<dbReference type="Proteomes" id="UP001278766">
    <property type="component" value="Unassembled WGS sequence"/>
</dbReference>
<organism evidence="2 3">
    <name type="scientific">Chaetomium fimeti</name>
    <dbReference type="NCBI Taxonomy" id="1854472"/>
    <lineage>
        <taxon>Eukaryota</taxon>
        <taxon>Fungi</taxon>
        <taxon>Dikarya</taxon>
        <taxon>Ascomycota</taxon>
        <taxon>Pezizomycotina</taxon>
        <taxon>Sordariomycetes</taxon>
        <taxon>Sordariomycetidae</taxon>
        <taxon>Sordariales</taxon>
        <taxon>Chaetomiaceae</taxon>
        <taxon>Chaetomium</taxon>
    </lineage>
</organism>
<evidence type="ECO:0000256" key="1">
    <source>
        <dbReference type="SAM" id="MobiDB-lite"/>
    </source>
</evidence>
<comment type="caution">
    <text evidence="2">The sequence shown here is derived from an EMBL/GenBank/DDBJ whole genome shotgun (WGS) entry which is preliminary data.</text>
</comment>
<dbReference type="RefSeq" id="XP_062654783.1">
    <property type="nucleotide sequence ID" value="XM_062802560.1"/>
</dbReference>
<evidence type="ECO:0000313" key="3">
    <source>
        <dbReference type="Proteomes" id="UP001278766"/>
    </source>
</evidence>
<dbReference type="GeneID" id="87839508"/>
<gene>
    <name evidence="2" type="ORF">B0H64DRAFT_378022</name>
</gene>
<dbReference type="EMBL" id="JAUEPN010000010">
    <property type="protein sequence ID" value="KAK3291269.1"/>
    <property type="molecule type" value="Genomic_DNA"/>
</dbReference>
<feature type="compositionally biased region" description="Basic residues" evidence="1">
    <location>
        <begin position="24"/>
        <end position="34"/>
    </location>
</feature>
<reference evidence="2" key="1">
    <citation type="journal article" date="2023" name="Mol. Phylogenet. Evol.">
        <title>Genome-scale phylogeny and comparative genomics of the fungal order Sordariales.</title>
        <authorList>
            <person name="Hensen N."/>
            <person name="Bonometti L."/>
            <person name="Westerberg I."/>
            <person name="Brannstrom I.O."/>
            <person name="Guillou S."/>
            <person name="Cros-Aarteil S."/>
            <person name="Calhoun S."/>
            <person name="Haridas S."/>
            <person name="Kuo A."/>
            <person name="Mondo S."/>
            <person name="Pangilinan J."/>
            <person name="Riley R."/>
            <person name="LaButti K."/>
            <person name="Andreopoulos B."/>
            <person name="Lipzen A."/>
            <person name="Chen C."/>
            <person name="Yan M."/>
            <person name="Daum C."/>
            <person name="Ng V."/>
            <person name="Clum A."/>
            <person name="Steindorff A."/>
            <person name="Ohm R.A."/>
            <person name="Martin F."/>
            <person name="Silar P."/>
            <person name="Natvig D.O."/>
            <person name="Lalanne C."/>
            <person name="Gautier V."/>
            <person name="Ament-Velasquez S.L."/>
            <person name="Kruys A."/>
            <person name="Hutchinson M.I."/>
            <person name="Powell A.J."/>
            <person name="Barry K."/>
            <person name="Miller A.N."/>
            <person name="Grigoriev I.V."/>
            <person name="Debuchy R."/>
            <person name="Gladieux P."/>
            <person name="Hiltunen Thoren M."/>
            <person name="Johannesson H."/>
        </authorList>
    </citation>
    <scope>NUCLEOTIDE SEQUENCE</scope>
    <source>
        <strain evidence="2">CBS 168.71</strain>
    </source>
</reference>
<feature type="compositionally biased region" description="Acidic residues" evidence="1">
    <location>
        <begin position="58"/>
        <end position="75"/>
    </location>
</feature>
<name>A0AAE0H7J4_9PEZI</name>
<dbReference type="AlphaFoldDB" id="A0AAE0H7J4"/>
<evidence type="ECO:0000313" key="2">
    <source>
        <dbReference type="EMBL" id="KAK3291269.1"/>
    </source>
</evidence>
<proteinExistence type="predicted"/>
<accession>A0AAE0H7J4</accession>
<feature type="compositionally biased region" description="Low complexity" evidence="1">
    <location>
        <begin position="45"/>
        <end position="57"/>
    </location>
</feature>
<protein>
    <submittedName>
        <fullName evidence="2">Uncharacterized protein</fullName>
    </submittedName>
</protein>
<sequence>MVTTRSRTGCARSHSPTHNVSVSRRTRSRSPMKHARVDVLDDQDQQLQKGSNTTDDYPGGDDDDNNGTDYFGDDEGEEDLFEYQEDDEEDDPDTFITPELFDIQDFTPETDAAAEPQDDLHDTTTEEDTARFEMNILKVVKFMKSWVNRVDSLSELQEAGYLSSPMKTGWFNAVKDDTVTGPQLLSFVPTKVKAILGRKKLGIADLMQLPGLGLNCTDREGSYLALPARKVQTSNSQAAHPPSHATATATMLGCQRVSDILVIVAVDTPVNGLVL</sequence>
<reference evidence="2" key="2">
    <citation type="submission" date="2023-06" db="EMBL/GenBank/DDBJ databases">
        <authorList>
            <consortium name="Lawrence Berkeley National Laboratory"/>
            <person name="Haridas S."/>
            <person name="Hensen N."/>
            <person name="Bonometti L."/>
            <person name="Westerberg I."/>
            <person name="Brannstrom I.O."/>
            <person name="Guillou S."/>
            <person name="Cros-Aarteil S."/>
            <person name="Calhoun S."/>
            <person name="Kuo A."/>
            <person name="Mondo S."/>
            <person name="Pangilinan J."/>
            <person name="Riley R."/>
            <person name="Labutti K."/>
            <person name="Andreopoulos B."/>
            <person name="Lipzen A."/>
            <person name="Chen C."/>
            <person name="Yanf M."/>
            <person name="Daum C."/>
            <person name="Ng V."/>
            <person name="Clum A."/>
            <person name="Steindorff A."/>
            <person name="Ohm R."/>
            <person name="Martin F."/>
            <person name="Silar P."/>
            <person name="Natvig D."/>
            <person name="Lalanne C."/>
            <person name="Gautier V."/>
            <person name="Ament-Velasquez S.L."/>
            <person name="Kruys A."/>
            <person name="Hutchinson M.I."/>
            <person name="Powell A.J."/>
            <person name="Barry K."/>
            <person name="Miller A.N."/>
            <person name="Grigoriev I.V."/>
            <person name="Debuchy R."/>
            <person name="Gladieux P."/>
            <person name="Thoren M.H."/>
            <person name="Johannesson H."/>
        </authorList>
    </citation>
    <scope>NUCLEOTIDE SEQUENCE</scope>
    <source>
        <strain evidence="2">CBS 168.71</strain>
    </source>
</reference>
<keyword evidence="3" id="KW-1185">Reference proteome</keyword>
<feature type="region of interest" description="Disordered" evidence="1">
    <location>
        <begin position="1"/>
        <end position="75"/>
    </location>
</feature>